<evidence type="ECO:0000256" key="4">
    <source>
        <dbReference type="ARBA" id="ARBA00022989"/>
    </source>
</evidence>
<dbReference type="EMBL" id="VIRS01000007">
    <property type="protein sequence ID" value="TQS44793.1"/>
    <property type="molecule type" value="Genomic_DNA"/>
</dbReference>
<keyword evidence="4 7" id="KW-1133">Transmembrane helix</keyword>
<evidence type="ECO:0000313" key="9">
    <source>
        <dbReference type="Proteomes" id="UP000317982"/>
    </source>
</evidence>
<dbReference type="CDD" id="cd06581">
    <property type="entry name" value="TM_PBP1_LivM_like"/>
    <property type="match status" value="1"/>
</dbReference>
<evidence type="ECO:0000256" key="7">
    <source>
        <dbReference type="SAM" id="Phobius"/>
    </source>
</evidence>
<sequence>MSRARALLLAAGLLVLLILPFYVDEFWLRTGFAIFGAAIGALGLTLLVGTAGQLSLAHSFFLAVGAIGYTVVTDSRSTVRAGELTGLHWPPLLGLVVGVALAGVAGLAFSPIAARLRGIYLGVASLALVFIGQHVLNSWTSVTGGFNGRSVPDFAVFGLSFSDTPALNVLGIPFREAEKLWYLGLLLLVGAYLFGRNLLRSRPGFALQTLRDSEVAASVAGVDVQRYKAGIFLLSSAYAGLSGVMYALSIGSIAPESFGLFVSIQYLAMIVLGGLGSLGGAIAGAAFVTALPLVLQRYADGLPLVSDAGGDGLAAGEAARYLYGLAIVLVVLFQPTGLAGLAGRLTRSRGAPSPEVPAAGTDPDVRTESADSPMQGGTAR</sequence>
<feature type="transmembrane region" description="Helical" evidence="7">
    <location>
        <begin position="321"/>
        <end position="342"/>
    </location>
</feature>
<dbReference type="GO" id="GO:0005886">
    <property type="term" value="C:plasma membrane"/>
    <property type="evidence" value="ECO:0007669"/>
    <property type="project" value="UniProtKB-SubCell"/>
</dbReference>
<evidence type="ECO:0000256" key="5">
    <source>
        <dbReference type="ARBA" id="ARBA00023136"/>
    </source>
</evidence>
<dbReference type="PANTHER" id="PTHR30482">
    <property type="entry name" value="HIGH-AFFINITY BRANCHED-CHAIN AMINO ACID TRANSPORT SYSTEM PERMEASE"/>
    <property type="match status" value="1"/>
</dbReference>
<feature type="transmembrane region" description="Helical" evidence="7">
    <location>
        <begin position="231"/>
        <end position="254"/>
    </location>
</feature>
<feature type="region of interest" description="Disordered" evidence="6">
    <location>
        <begin position="347"/>
        <end position="380"/>
    </location>
</feature>
<accession>A0A545AU21</accession>
<evidence type="ECO:0000313" key="8">
    <source>
        <dbReference type="EMBL" id="TQS44793.1"/>
    </source>
</evidence>
<dbReference type="InParanoid" id="A0A545AU21"/>
<dbReference type="GO" id="GO:0015658">
    <property type="term" value="F:branched-chain amino acid transmembrane transporter activity"/>
    <property type="evidence" value="ECO:0007669"/>
    <property type="project" value="InterPro"/>
</dbReference>
<dbReference type="OrthoDB" id="9814461at2"/>
<dbReference type="AlphaFoldDB" id="A0A545AU21"/>
<proteinExistence type="predicted"/>
<evidence type="ECO:0000256" key="2">
    <source>
        <dbReference type="ARBA" id="ARBA00022475"/>
    </source>
</evidence>
<dbReference type="Pfam" id="PF02653">
    <property type="entry name" value="BPD_transp_2"/>
    <property type="match status" value="1"/>
</dbReference>
<dbReference type="Proteomes" id="UP000317982">
    <property type="component" value="Unassembled WGS sequence"/>
</dbReference>
<feature type="transmembrane region" description="Helical" evidence="7">
    <location>
        <begin position="119"/>
        <end position="136"/>
    </location>
</feature>
<gene>
    <name evidence="8" type="ORF">FL583_12600</name>
</gene>
<protein>
    <submittedName>
        <fullName evidence="8">Branched-chain amino acid ABC transporter permease</fullName>
    </submittedName>
</protein>
<feature type="transmembrane region" description="Helical" evidence="7">
    <location>
        <begin position="180"/>
        <end position="199"/>
    </location>
</feature>
<keyword evidence="9" id="KW-1185">Reference proteome</keyword>
<evidence type="ECO:0000256" key="1">
    <source>
        <dbReference type="ARBA" id="ARBA00004651"/>
    </source>
</evidence>
<dbReference type="PANTHER" id="PTHR30482:SF5">
    <property type="entry name" value="ABC TRANSPORTER PERMEASE PROTEIN"/>
    <property type="match status" value="1"/>
</dbReference>
<dbReference type="InterPro" id="IPR043428">
    <property type="entry name" value="LivM-like"/>
</dbReference>
<name>A0A545AU21_9ACTN</name>
<keyword evidence="5 7" id="KW-0472">Membrane</keyword>
<comment type="subcellular location">
    <subcellularLocation>
        <location evidence="1">Cell membrane</location>
        <topology evidence="1">Multi-pass membrane protein</topology>
    </subcellularLocation>
</comment>
<feature type="transmembrane region" description="Helical" evidence="7">
    <location>
        <begin position="92"/>
        <end position="112"/>
    </location>
</feature>
<reference evidence="8 9" key="1">
    <citation type="submission" date="2019-07" db="EMBL/GenBank/DDBJ databases">
        <title>Cryptosporangium phraense sp. nov., isolated from plant litter.</title>
        <authorList>
            <person name="Suriyachadkun C."/>
        </authorList>
    </citation>
    <scope>NUCLEOTIDE SEQUENCE [LARGE SCALE GENOMIC DNA]</scope>
    <source>
        <strain evidence="8 9">A-T 5661</strain>
    </source>
</reference>
<dbReference type="RefSeq" id="WP_142704775.1">
    <property type="nucleotide sequence ID" value="NZ_VIRS01000007.1"/>
</dbReference>
<feature type="transmembrane region" description="Helical" evidence="7">
    <location>
        <begin position="30"/>
        <end position="48"/>
    </location>
</feature>
<dbReference type="InterPro" id="IPR001851">
    <property type="entry name" value="ABC_transp_permease"/>
</dbReference>
<feature type="transmembrane region" description="Helical" evidence="7">
    <location>
        <begin position="266"/>
        <end position="295"/>
    </location>
</feature>
<feature type="transmembrane region" description="Helical" evidence="7">
    <location>
        <begin position="55"/>
        <end position="72"/>
    </location>
</feature>
<evidence type="ECO:0000256" key="6">
    <source>
        <dbReference type="SAM" id="MobiDB-lite"/>
    </source>
</evidence>
<evidence type="ECO:0000256" key="3">
    <source>
        <dbReference type="ARBA" id="ARBA00022692"/>
    </source>
</evidence>
<keyword evidence="2" id="KW-1003">Cell membrane</keyword>
<keyword evidence="3 7" id="KW-0812">Transmembrane</keyword>
<organism evidence="8 9">
    <name type="scientific">Cryptosporangium phraense</name>
    <dbReference type="NCBI Taxonomy" id="2593070"/>
    <lineage>
        <taxon>Bacteria</taxon>
        <taxon>Bacillati</taxon>
        <taxon>Actinomycetota</taxon>
        <taxon>Actinomycetes</taxon>
        <taxon>Cryptosporangiales</taxon>
        <taxon>Cryptosporangiaceae</taxon>
        <taxon>Cryptosporangium</taxon>
    </lineage>
</organism>
<comment type="caution">
    <text evidence="8">The sequence shown here is derived from an EMBL/GenBank/DDBJ whole genome shotgun (WGS) entry which is preliminary data.</text>
</comment>